<name>A0A212JFD0_9BACT</name>
<evidence type="ECO:0000313" key="1">
    <source>
        <dbReference type="EMBL" id="SBV98132.1"/>
    </source>
</evidence>
<protein>
    <submittedName>
        <fullName evidence="1">Uncharacterized protein</fullName>
    </submittedName>
</protein>
<accession>A0A212JFD0</accession>
<proteinExistence type="predicted"/>
<organism evidence="1">
    <name type="scientific">uncultured Dysgonomonas sp</name>
    <dbReference type="NCBI Taxonomy" id="206096"/>
    <lineage>
        <taxon>Bacteria</taxon>
        <taxon>Pseudomonadati</taxon>
        <taxon>Bacteroidota</taxon>
        <taxon>Bacteroidia</taxon>
        <taxon>Bacteroidales</taxon>
        <taxon>Dysgonomonadaceae</taxon>
        <taxon>Dysgonomonas</taxon>
        <taxon>environmental samples</taxon>
    </lineage>
</organism>
<sequence>MRESFYGSQALFPESFLIDQFWQVFWLTPFLNRLPNIQSTVSS</sequence>
<dbReference type="EMBL" id="FLUM01000001">
    <property type="protein sequence ID" value="SBV98132.1"/>
    <property type="molecule type" value="Genomic_DNA"/>
</dbReference>
<dbReference type="AlphaFoldDB" id="A0A212JFD0"/>
<gene>
    <name evidence="1" type="ORF">KL86DYS1_12090</name>
</gene>
<reference evidence="1" key="1">
    <citation type="submission" date="2016-04" db="EMBL/GenBank/DDBJ databases">
        <authorList>
            <person name="Evans L.H."/>
            <person name="Alamgir A."/>
            <person name="Owens N."/>
            <person name="Weber N.D."/>
            <person name="Virtaneva K."/>
            <person name="Barbian K."/>
            <person name="Babar A."/>
            <person name="Rosenke K."/>
        </authorList>
    </citation>
    <scope>NUCLEOTIDE SEQUENCE</scope>
    <source>
        <strain evidence="1">86-1</strain>
    </source>
</reference>